<protein>
    <submittedName>
        <fullName evidence="1">Uncharacterized protein</fullName>
    </submittedName>
</protein>
<dbReference type="Proteomes" id="UP001454036">
    <property type="component" value="Unassembled WGS sequence"/>
</dbReference>
<organism evidence="1 2">
    <name type="scientific">Lithospermum erythrorhizon</name>
    <name type="common">Purple gromwell</name>
    <name type="synonym">Lithospermum officinale var. erythrorhizon</name>
    <dbReference type="NCBI Taxonomy" id="34254"/>
    <lineage>
        <taxon>Eukaryota</taxon>
        <taxon>Viridiplantae</taxon>
        <taxon>Streptophyta</taxon>
        <taxon>Embryophyta</taxon>
        <taxon>Tracheophyta</taxon>
        <taxon>Spermatophyta</taxon>
        <taxon>Magnoliopsida</taxon>
        <taxon>eudicotyledons</taxon>
        <taxon>Gunneridae</taxon>
        <taxon>Pentapetalae</taxon>
        <taxon>asterids</taxon>
        <taxon>lamiids</taxon>
        <taxon>Boraginales</taxon>
        <taxon>Boraginaceae</taxon>
        <taxon>Boraginoideae</taxon>
        <taxon>Lithospermeae</taxon>
        <taxon>Lithospermum</taxon>
    </lineage>
</organism>
<proteinExistence type="predicted"/>
<evidence type="ECO:0000313" key="2">
    <source>
        <dbReference type="Proteomes" id="UP001454036"/>
    </source>
</evidence>
<accession>A0AAV3Q967</accession>
<sequence length="139" mass="15945">MAETYPTIPLFFNMHNTSHSGPLTYFPAARGWNIFADPKIEKISETRWHSKWCFMRGGMGDEVPKKWTSLEEAKHPKFMKTALIKAHIATLKRLFNKPLHYKVFCEQGVLVHAGLIRSKEFDQAVVPPVDWGIASYILA</sequence>
<evidence type="ECO:0000313" key="1">
    <source>
        <dbReference type="EMBL" id="GAA0159501.1"/>
    </source>
</evidence>
<dbReference type="EMBL" id="BAABME010020138">
    <property type="protein sequence ID" value="GAA0159501.1"/>
    <property type="molecule type" value="Genomic_DNA"/>
</dbReference>
<name>A0AAV3Q967_LITER</name>
<comment type="caution">
    <text evidence="1">The sequence shown here is derived from an EMBL/GenBank/DDBJ whole genome shotgun (WGS) entry which is preliminary data.</text>
</comment>
<dbReference type="AlphaFoldDB" id="A0AAV3Q967"/>
<gene>
    <name evidence="1" type="ORF">LIER_38882</name>
</gene>
<reference evidence="1 2" key="1">
    <citation type="submission" date="2024-01" db="EMBL/GenBank/DDBJ databases">
        <title>The complete chloroplast genome sequence of Lithospermum erythrorhizon: insights into the phylogenetic relationship among Boraginaceae species and the maternal lineages of purple gromwells.</title>
        <authorList>
            <person name="Okada T."/>
            <person name="Watanabe K."/>
        </authorList>
    </citation>
    <scope>NUCLEOTIDE SEQUENCE [LARGE SCALE GENOMIC DNA]</scope>
</reference>
<keyword evidence="2" id="KW-1185">Reference proteome</keyword>